<dbReference type="InterPro" id="IPR052893">
    <property type="entry name" value="TCS_response_regulator"/>
</dbReference>
<dbReference type="PANTHER" id="PTHR44520">
    <property type="entry name" value="RESPONSE REGULATOR RCP1-RELATED"/>
    <property type="match status" value="1"/>
</dbReference>
<dbReference type="KEGG" id="rhoz:GXP67_07465"/>
<dbReference type="PANTHER" id="PTHR44520:SF2">
    <property type="entry name" value="RESPONSE REGULATOR RCP1"/>
    <property type="match status" value="1"/>
</dbReference>
<keyword evidence="4" id="KW-1185">Reference proteome</keyword>
<sequence length="144" mass="16540">MPNINKVFIIDDDTISSFIAQSTIEQMSNKLETIIFENSRQALDYLQENCLSASGDTQVPVQDCFPQLIFLDLKMPGMDGYEFLAELNKMPGVQPKHTSVIILSSSPYYREREKIDEFNFLGYIEKPVTQRKIQDVLDIKQLVL</sequence>
<dbReference type="SMART" id="SM00448">
    <property type="entry name" value="REC"/>
    <property type="match status" value="1"/>
</dbReference>
<proteinExistence type="predicted"/>
<evidence type="ECO:0000313" key="4">
    <source>
        <dbReference type="Proteomes" id="UP000480178"/>
    </source>
</evidence>
<dbReference type="PROSITE" id="PS50110">
    <property type="entry name" value="RESPONSE_REGULATORY"/>
    <property type="match status" value="1"/>
</dbReference>
<organism evidence="3 4">
    <name type="scientific">Rhodocytophaga rosea</name>
    <dbReference type="NCBI Taxonomy" id="2704465"/>
    <lineage>
        <taxon>Bacteria</taxon>
        <taxon>Pseudomonadati</taxon>
        <taxon>Bacteroidota</taxon>
        <taxon>Cytophagia</taxon>
        <taxon>Cytophagales</taxon>
        <taxon>Rhodocytophagaceae</taxon>
        <taxon>Rhodocytophaga</taxon>
    </lineage>
</organism>
<name>A0A6C0GEV8_9BACT</name>
<dbReference type="EMBL" id="CP048222">
    <property type="protein sequence ID" value="QHT66506.1"/>
    <property type="molecule type" value="Genomic_DNA"/>
</dbReference>
<dbReference type="AlphaFoldDB" id="A0A6C0GEV8"/>
<protein>
    <submittedName>
        <fullName evidence="3">Response regulator</fullName>
    </submittedName>
</protein>
<reference evidence="3 4" key="1">
    <citation type="submission" date="2020-01" db="EMBL/GenBank/DDBJ databases">
        <authorList>
            <person name="Kim M.K."/>
        </authorList>
    </citation>
    <scope>NUCLEOTIDE SEQUENCE [LARGE SCALE GENOMIC DNA]</scope>
    <source>
        <strain evidence="3 4">172606-1</strain>
    </source>
</reference>
<keyword evidence="1" id="KW-0597">Phosphoprotein</keyword>
<feature type="modified residue" description="4-aspartylphosphate" evidence="1">
    <location>
        <position position="72"/>
    </location>
</feature>
<dbReference type="GO" id="GO:0000160">
    <property type="term" value="P:phosphorelay signal transduction system"/>
    <property type="evidence" value="ECO:0007669"/>
    <property type="project" value="InterPro"/>
</dbReference>
<gene>
    <name evidence="3" type="ORF">GXP67_07465</name>
</gene>
<dbReference type="InterPro" id="IPR011006">
    <property type="entry name" value="CheY-like_superfamily"/>
</dbReference>
<feature type="domain" description="Response regulatory" evidence="2">
    <location>
        <begin position="6"/>
        <end position="141"/>
    </location>
</feature>
<accession>A0A6C0GEV8</accession>
<dbReference type="InterPro" id="IPR001789">
    <property type="entry name" value="Sig_transdc_resp-reg_receiver"/>
</dbReference>
<evidence type="ECO:0000313" key="3">
    <source>
        <dbReference type="EMBL" id="QHT66506.1"/>
    </source>
</evidence>
<dbReference type="CDD" id="cd17546">
    <property type="entry name" value="REC_hyHK_CKI1_RcsC-like"/>
    <property type="match status" value="1"/>
</dbReference>
<dbReference type="Pfam" id="PF00072">
    <property type="entry name" value="Response_reg"/>
    <property type="match status" value="1"/>
</dbReference>
<dbReference type="SUPFAM" id="SSF52172">
    <property type="entry name" value="CheY-like"/>
    <property type="match status" value="1"/>
</dbReference>
<dbReference type="Gene3D" id="3.40.50.2300">
    <property type="match status" value="1"/>
</dbReference>
<dbReference type="RefSeq" id="WP_162442560.1">
    <property type="nucleotide sequence ID" value="NZ_CP048222.1"/>
</dbReference>
<evidence type="ECO:0000259" key="2">
    <source>
        <dbReference type="PROSITE" id="PS50110"/>
    </source>
</evidence>
<evidence type="ECO:0000256" key="1">
    <source>
        <dbReference type="PROSITE-ProRule" id="PRU00169"/>
    </source>
</evidence>
<dbReference type="Proteomes" id="UP000480178">
    <property type="component" value="Chromosome"/>
</dbReference>